<gene>
    <name evidence="1 3" type="primary">gldi-2</name>
    <name evidence="1" type="ORF">CELE_T13C2.6</name>
    <name evidence="3" type="ORF">T13C2.6</name>
</gene>
<dbReference type="EMBL" id="BX284602">
    <property type="protein sequence ID" value="CAI9646113.1"/>
    <property type="molecule type" value="Genomic_DNA"/>
</dbReference>
<accession>A0ACB0DP99</accession>
<organism evidence="1 2">
    <name type="scientific">Caenorhabditis elegans</name>
    <dbReference type="NCBI Taxonomy" id="6239"/>
    <lineage>
        <taxon>Eukaryota</taxon>
        <taxon>Metazoa</taxon>
        <taxon>Ecdysozoa</taxon>
        <taxon>Nematoda</taxon>
        <taxon>Chromadorea</taxon>
        <taxon>Rhabditida</taxon>
        <taxon>Rhabditina</taxon>
        <taxon>Rhabditomorpha</taxon>
        <taxon>Rhabditoidea</taxon>
        <taxon>Rhabditidae</taxon>
        <taxon>Peloderinae</taxon>
        <taxon>Caenorhabditis</taxon>
    </lineage>
</organism>
<evidence type="ECO:0000313" key="3">
    <source>
        <dbReference type="WormBase" id="T13C2.6c"/>
    </source>
</evidence>
<keyword evidence="2" id="KW-1185">Reference proteome</keyword>
<sequence>MDQVKSPMTVRIYHKQAQPLMQNKCENSECDHLCLPRAVYREKERVHEKTWHDRPFSCACEGTTASDVLECFVSADLETKSGISMFTIFLLLCVGGVVAAGFVIVRRKMGPRTFTALNFDNPIYRRTTEEADHQMEDPFRDPFAEPRNGRGRNDGLPTLASADNETRADALSF</sequence>
<evidence type="ECO:0000313" key="2">
    <source>
        <dbReference type="Proteomes" id="UP000001940"/>
    </source>
</evidence>
<evidence type="ECO:0000313" key="1">
    <source>
        <dbReference type="EMBL" id="CAI9646113.1"/>
    </source>
</evidence>
<proteinExistence type="predicted"/>
<protein>
    <submittedName>
        <fullName evidence="1">EGF-like domain-containing protein</fullName>
    </submittedName>
</protein>
<name>A0ACB0DP99_CAEEL</name>
<dbReference type="WormBase" id="T13C2.6c">
    <property type="protein sequence ID" value="CE54575"/>
    <property type="gene ID" value="WBGene00020481"/>
    <property type="gene designation" value="gldi-2"/>
</dbReference>
<dbReference type="Proteomes" id="UP000001940">
    <property type="component" value="Chromosome II"/>
</dbReference>
<reference evidence="1 2" key="1">
    <citation type="journal article" date="1998" name="Science">
        <title>Genome sequence of the nematode C. elegans: a platform for investigating biology.</title>
        <authorList>
            <consortium name="The C. elegans sequencing consortium"/>
            <person name="Sulson J.E."/>
            <person name="Waterston R."/>
        </authorList>
    </citation>
    <scope>NUCLEOTIDE SEQUENCE [LARGE SCALE GENOMIC DNA]</scope>
    <source>
        <strain evidence="1 2">Bristol N2</strain>
    </source>
</reference>